<proteinExistence type="predicted"/>
<dbReference type="EMBL" id="DXBZ01000136">
    <property type="protein sequence ID" value="HIZ18823.1"/>
    <property type="molecule type" value="Genomic_DNA"/>
</dbReference>
<dbReference type="InterPro" id="IPR010979">
    <property type="entry name" value="Ribosomal_uS13-like_H2TH"/>
</dbReference>
<dbReference type="InterPro" id="IPR055201">
    <property type="entry name" value="IHF-like_H2TH"/>
</dbReference>
<sequence>MALPQLTDEQRKAALAKAAQARHERAELREKIKSGKVSLESVLESDDPIASRMKVSTLIESLPGYGKAKAAKIMDELGISATRRVKGLGARQREQLVEALTK</sequence>
<dbReference type="Proteomes" id="UP000824029">
    <property type="component" value="Unassembled WGS sequence"/>
</dbReference>
<gene>
    <name evidence="2" type="ORF">IAA22_06930</name>
</gene>
<dbReference type="NCBIfam" id="NF041260">
    <property type="entry name" value="actino_IHF"/>
    <property type="match status" value="1"/>
</dbReference>
<protein>
    <submittedName>
        <fullName evidence="2">Integration host factor</fullName>
    </submittedName>
</protein>
<dbReference type="InterPro" id="IPR047806">
    <property type="entry name" value="IHF_actinobact"/>
</dbReference>
<dbReference type="AlphaFoldDB" id="A0A9D2IPN4"/>
<dbReference type="SUPFAM" id="SSF46946">
    <property type="entry name" value="S13-like H2TH domain"/>
    <property type="match status" value="1"/>
</dbReference>
<reference evidence="2" key="1">
    <citation type="journal article" date="2021" name="PeerJ">
        <title>Extensive microbial diversity within the chicken gut microbiome revealed by metagenomics and culture.</title>
        <authorList>
            <person name="Gilroy R."/>
            <person name="Ravi A."/>
            <person name="Getino M."/>
            <person name="Pursley I."/>
            <person name="Horton D.L."/>
            <person name="Alikhan N.F."/>
            <person name="Baker D."/>
            <person name="Gharbi K."/>
            <person name="Hall N."/>
            <person name="Watson M."/>
            <person name="Adriaenssens E.M."/>
            <person name="Foster-Nyarko E."/>
            <person name="Jarju S."/>
            <person name="Secka A."/>
            <person name="Antonio M."/>
            <person name="Oren A."/>
            <person name="Chaudhuri R.R."/>
            <person name="La Ragione R."/>
            <person name="Hildebrand F."/>
            <person name="Pallen M.J."/>
        </authorList>
    </citation>
    <scope>NUCLEOTIDE SEQUENCE</scope>
    <source>
        <strain evidence="2">ChiHecolR3B27-1887</strain>
    </source>
</reference>
<dbReference type="Pfam" id="PF22525">
    <property type="entry name" value="H2TH_5"/>
    <property type="match status" value="1"/>
</dbReference>
<name>A0A9D2IPN4_9ACTN</name>
<evidence type="ECO:0000313" key="2">
    <source>
        <dbReference type="EMBL" id="HIZ18823.1"/>
    </source>
</evidence>
<dbReference type="Gene3D" id="1.10.8.50">
    <property type="match status" value="1"/>
</dbReference>
<evidence type="ECO:0000259" key="1">
    <source>
        <dbReference type="Pfam" id="PF22525"/>
    </source>
</evidence>
<accession>A0A9D2IPN4</accession>
<dbReference type="GO" id="GO:0003676">
    <property type="term" value="F:nucleic acid binding"/>
    <property type="evidence" value="ECO:0007669"/>
    <property type="project" value="InterPro"/>
</dbReference>
<comment type="caution">
    <text evidence="2">The sequence shown here is derived from an EMBL/GenBank/DDBJ whole genome shotgun (WGS) entry which is preliminary data.</text>
</comment>
<evidence type="ECO:0000313" key="3">
    <source>
        <dbReference type="Proteomes" id="UP000824029"/>
    </source>
</evidence>
<feature type="domain" description="Integration host factor-like helix-two turn-helix" evidence="1">
    <location>
        <begin position="32"/>
        <end position="98"/>
    </location>
</feature>
<organism evidence="2 3">
    <name type="scientific">Candidatus Olsenella stercoravium</name>
    <dbReference type="NCBI Taxonomy" id="2838713"/>
    <lineage>
        <taxon>Bacteria</taxon>
        <taxon>Bacillati</taxon>
        <taxon>Actinomycetota</taxon>
        <taxon>Coriobacteriia</taxon>
        <taxon>Coriobacteriales</taxon>
        <taxon>Atopobiaceae</taxon>
        <taxon>Olsenella</taxon>
    </lineage>
</organism>
<reference evidence="2" key="2">
    <citation type="submission" date="2021-04" db="EMBL/GenBank/DDBJ databases">
        <authorList>
            <person name="Gilroy R."/>
        </authorList>
    </citation>
    <scope>NUCLEOTIDE SEQUENCE</scope>
    <source>
        <strain evidence="2">ChiHecolR3B27-1887</strain>
    </source>
</reference>